<dbReference type="SUPFAM" id="SSF53756">
    <property type="entry name" value="UDP-Glycosyltransferase/glycogen phosphorylase"/>
    <property type="match status" value="1"/>
</dbReference>
<feature type="region of interest" description="Disordered" evidence="3">
    <location>
        <begin position="136"/>
        <end position="156"/>
    </location>
</feature>
<feature type="region of interest" description="Disordered" evidence="3">
    <location>
        <begin position="48"/>
        <end position="84"/>
    </location>
</feature>
<dbReference type="InterPro" id="IPR002213">
    <property type="entry name" value="UDP_glucos_trans"/>
</dbReference>
<dbReference type="EMBL" id="JAYDYQ010002688">
    <property type="protein sequence ID" value="KAK4477898.1"/>
    <property type="molecule type" value="Genomic_DNA"/>
</dbReference>
<organism evidence="5 6">
    <name type="scientific">Penstemon davidsonii</name>
    <dbReference type="NCBI Taxonomy" id="160366"/>
    <lineage>
        <taxon>Eukaryota</taxon>
        <taxon>Viridiplantae</taxon>
        <taxon>Streptophyta</taxon>
        <taxon>Embryophyta</taxon>
        <taxon>Tracheophyta</taxon>
        <taxon>Spermatophyta</taxon>
        <taxon>Magnoliopsida</taxon>
        <taxon>eudicotyledons</taxon>
        <taxon>Gunneridae</taxon>
        <taxon>Pentapetalae</taxon>
        <taxon>asterids</taxon>
        <taxon>lamiids</taxon>
        <taxon>Lamiales</taxon>
        <taxon>Plantaginaceae</taxon>
        <taxon>Cheloneae</taxon>
        <taxon>Penstemon</taxon>
    </lineage>
</organism>
<dbReference type="SUPFAM" id="SSF57756">
    <property type="entry name" value="Retrovirus zinc finger-like domains"/>
    <property type="match status" value="1"/>
</dbReference>
<gene>
    <name evidence="5" type="ORF">RD792_017163</name>
</gene>
<dbReference type="PANTHER" id="PTHR34222:SF43">
    <property type="entry name" value="RETROTRANSPOSON GAG DOMAIN-CONTAINING PROTEIN"/>
    <property type="match status" value="1"/>
</dbReference>
<dbReference type="Gene3D" id="3.40.50.2000">
    <property type="entry name" value="Glycogen Phosphorylase B"/>
    <property type="match status" value="1"/>
</dbReference>
<dbReference type="InterPro" id="IPR001878">
    <property type="entry name" value="Znf_CCHC"/>
</dbReference>
<evidence type="ECO:0000313" key="5">
    <source>
        <dbReference type="EMBL" id="KAK4477898.1"/>
    </source>
</evidence>
<comment type="caution">
    <text evidence="5">The sequence shown here is derived from an EMBL/GenBank/DDBJ whole genome shotgun (WGS) entry which is preliminary data.</text>
</comment>
<feature type="region of interest" description="Disordered" evidence="3">
    <location>
        <begin position="282"/>
        <end position="318"/>
    </location>
</feature>
<evidence type="ECO:0000256" key="1">
    <source>
        <dbReference type="ARBA" id="ARBA00022679"/>
    </source>
</evidence>
<accession>A0ABR0CMW6</accession>
<evidence type="ECO:0000313" key="6">
    <source>
        <dbReference type="Proteomes" id="UP001291926"/>
    </source>
</evidence>
<dbReference type="InterPro" id="IPR054722">
    <property type="entry name" value="PolX-like_BBD"/>
</dbReference>
<keyword evidence="1" id="KW-0808">Transferase</keyword>
<dbReference type="Pfam" id="PF00201">
    <property type="entry name" value="UDPGT"/>
    <property type="match status" value="1"/>
</dbReference>
<sequence length="407" mass="44452">MMARLRVHIFLSGLDPEFDKVRGEILRKDPKLDLESTYAHIRREAQQRQIMGGSRPVPESSAMVAHRNSQGPNGNYVKGRNNSPSGKTNNFVCSHCGETGHSKQKCYEIIGYSDWWDFSKKPRKNITGRAAVAIQGDARSTQEEKSHPTANVAQPGSFGKANVFSVTSGNSTWIIDTGASDHMVKNSNILQTIHSSSQSIISTANGTTSPIIGEGSVVLSNTLKLDTVLVVPSLECNLLSVSQLTSSLNCTVELNKKGTGVEFLELEAMEIFLSTENAFAQPSIDTSDLPENHDKEQEDNEDASKEPVLTPSTEEPSHNVQRNIAPQIDCLGCSCINPQTKILGHLSIGGFVSHCGWSSTTESMYFGVQVIGMPMKSEQPLNARLKVEVGVGVEVVREKRDNIWVKI</sequence>
<dbReference type="Pfam" id="PF22936">
    <property type="entry name" value="Pol_BBD"/>
    <property type="match status" value="1"/>
</dbReference>
<protein>
    <recommendedName>
        <fullName evidence="4">CCHC-type domain-containing protein</fullName>
    </recommendedName>
</protein>
<evidence type="ECO:0000256" key="2">
    <source>
        <dbReference type="PROSITE-ProRule" id="PRU00047"/>
    </source>
</evidence>
<keyword evidence="2" id="KW-0862">Zinc</keyword>
<proteinExistence type="predicted"/>
<keyword evidence="2" id="KW-0479">Metal-binding</keyword>
<name>A0ABR0CMW6_9LAMI</name>
<dbReference type="Proteomes" id="UP001291926">
    <property type="component" value="Unassembled WGS sequence"/>
</dbReference>
<keyword evidence="2" id="KW-0863">Zinc-finger</keyword>
<evidence type="ECO:0000256" key="3">
    <source>
        <dbReference type="SAM" id="MobiDB-lite"/>
    </source>
</evidence>
<feature type="domain" description="CCHC-type" evidence="4">
    <location>
        <begin position="93"/>
        <end position="106"/>
    </location>
</feature>
<dbReference type="PROSITE" id="PS50158">
    <property type="entry name" value="ZF_CCHC"/>
    <property type="match status" value="1"/>
</dbReference>
<keyword evidence="6" id="KW-1185">Reference proteome</keyword>
<dbReference type="PANTHER" id="PTHR34222">
    <property type="entry name" value="GAG_PRE-INTEGRS DOMAIN-CONTAINING PROTEIN"/>
    <property type="match status" value="1"/>
</dbReference>
<dbReference type="InterPro" id="IPR036875">
    <property type="entry name" value="Znf_CCHC_sf"/>
</dbReference>
<evidence type="ECO:0000259" key="4">
    <source>
        <dbReference type="PROSITE" id="PS50158"/>
    </source>
</evidence>
<reference evidence="5 6" key="1">
    <citation type="journal article" date="2023" name="bioRxiv">
        <title>Genome report: Whole genome sequence and annotation of Penstemon davidsonii.</title>
        <authorList>
            <person name="Ostevik K.L."/>
            <person name="Alabady M."/>
            <person name="Zhang M."/>
            <person name="Rausher M.D."/>
        </authorList>
    </citation>
    <scope>NUCLEOTIDE SEQUENCE [LARGE SCALE GENOMIC DNA]</scope>
    <source>
        <strain evidence="5">DNT005</strain>
        <tissue evidence="5">Whole leaf</tissue>
    </source>
</reference>